<dbReference type="GO" id="GO:0003677">
    <property type="term" value="F:DNA binding"/>
    <property type="evidence" value="ECO:0007669"/>
    <property type="project" value="TreeGrafter"/>
</dbReference>
<accession>A0A4D8PUQ2</accession>
<dbReference type="GO" id="GO:0032259">
    <property type="term" value="P:methylation"/>
    <property type="evidence" value="ECO:0007669"/>
    <property type="project" value="UniProtKB-KW"/>
</dbReference>
<keyword evidence="3 6" id="KW-0949">S-adenosyl-L-methionine</keyword>
<dbReference type="PANTHER" id="PTHR10629">
    <property type="entry name" value="CYTOSINE-SPECIFIC METHYLTRANSFERASE"/>
    <property type="match status" value="1"/>
</dbReference>
<reference evidence="9 10" key="1">
    <citation type="submission" date="2018-09" db="EMBL/GenBank/DDBJ databases">
        <title>Whole genome based analysis of evolution and adaptive divergence in Indian and Brazilian strains of Azospirillum brasilense.</title>
        <authorList>
            <person name="Singh C."/>
            <person name="Tripathi A.K."/>
        </authorList>
    </citation>
    <scope>NUCLEOTIDE SEQUENCE [LARGE SCALE GENOMIC DNA]</scope>
    <source>
        <strain evidence="9 10">MTCC4035</strain>
        <plasmid evidence="9 10">p7</plasmid>
    </source>
</reference>
<protein>
    <recommendedName>
        <fullName evidence="8">Cytosine-specific methyltransferase</fullName>
        <ecNumber evidence="8">2.1.1.37</ecNumber>
    </recommendedName>
</protein>
<organism evidence="9 10">
    <name type="scientific">Azospirillum argentinense</name>
    <dbReference type="NCBI Taxonomy" id="2970906"/>
    <lineage>
        <taxon>Bacteria</taxon>
        <taxon>Pseudomonadati</taxon>
        <taxon>Pseudomonadota</taxon>
        <taxon>Alphaproteobacteria</taxon>
        <taxon>Rhodospirillales</taxon>
        <taxon>Azospirillaceae</taxon>
        <taxon>Azospirillum</taxon>
    </lineage>
</organism>
<dbReference type="PRINTS" id="PR00105">
    <property type="entry name" value="C5METTRFRASE"/>
</dbReference>
<dbReference type="GO" id="GO:0044027">
    <property type="term" value="P:negative regulation of gene expression via chromosomal CpG island methylation"/>
    <property type="evidence" value="ECO:0007669"/>
    <property type="project" value="TreeGrafter"/>
</dbReference>
<comment type="similarity">
    <text evidence="6 7">Belongs to the class I-like SAM-binding methyltransferase superfamily. C5-methyltransferase family.</text>
</comment>
<evidence type="ECO:0000256" key="2">
    <source>
        <dbReference type="ARBA" id="ARBA00022679"/>
    </source>
</evidence>
<dbReference type="Gene3D" id="3.90.120.10">
    <property type="entry name" value="DNA Methylase, subunit A, domain 2"/>
    <property type="match status" value="1"/>
</dbReference>
<dbReference type="REBASE" id="311987">
    <property type="entry name" value="M.Abr4035ORF35545P"/>
</dbReference>
<keyword evidence="4" id="KW-0680">Restriction system</keyword>
<evidence type="ECO:0000313" key="9">
    <source>
        <dbReference type="EMBL" id="QCO00558.1"/>
    </source>
</evidence>
<sequence>MLREAQMAETSKPPYRVPSMAEIAALPWNGFTVASTFSGGGGSSLGYRMAGFRVAWASEFIEAARDTYRANAAPYTVLDPRDIRQVKPEDILSAIGMKPGELDLFDGSPPCASFSTAGKREKGWGRAKAYSDTVQRTDDLFFEYIRLRDGIQSKTFVAENVSGLVKGTAKGYFLEILKELKRGYRVTAKVLDGQWLGIPQARQRLIFVGVREDLGLEPVFPRPLPFRYTIRDAIPWINRVVHDTSGDRSLGNVTDRPSPTITVGVRSVNSLHFKVEAEADISRFDIGKKWDELQPGGQHPERFNLIKVDPDRPCPTILQAGGNPSAASVVHPYEKRKFSIAELKRICGFPDDFEVAGTYQQQWERMGRAVPPVMMMHIAAAVRDGVLRKLPEGKGRPAERGA</sequence>
<dbReference type="PANTHER" id="PTHR10629:SF52">
    <property type="entry name" value="DNA (CYTOSINE-5)-METHYLTRANSFERASE 1"/>
    <property type="match status" value="1"/>
</dbReference>
<dbReference type="NCBIfam" id="TIGR00675">
    <property type="entry name" value="dcm"/>
    <property type="match status" value="1"/>
</dbReference>
<dbReference type="Gene3D" id="3.40.50.150">
    <property type="entry name" value="Vaccinia Virus protein VP39"/>
    <property type="match status" value="1"/>
</dbReference>
<keyword evidence="2 6" id="KW-0808">Transferase</keyword>
<dbReference type="InterPro" id="IPR029063">
    <property type="entry name" value="SAM-dependent_MTases_sf"/>
</dbReference>
<evidence type="ECO:0000313" key="10">
    <source>
        <dbReference type="Proteomes" id="UP000298595"/>
    </source>
</evidence>
<dbReference type="GO" id="GO:0003886">
    <property type="term" value="F:DNA (cytosine-5-)-methyltransferase activity"/>
    <property type="evidence" value="ECO:0007669"/>
    <property type="project" value="UniProtKB-EC"/>
</dbReference>
<dbReference type="InterPro" id="IPR018117">
    <property type="entry name" value="C5_DNA_meth_AS"/>
</dbReference>
<evidence type="ECO:0000256" key="3">
    <source>
        <dbReference type="ARBA" id="ARBA00022691"/>
    </source>
</evidence>
<dbReference type="PROSITE" id="PS00094">
    <property type="entry name" value="C5_MTASE_1"/>
    <property type="match status" value="1"/>
</dbReference>
<gene>
    <name evidence="9" type="ORF">D3093_35545</name>
</gene>
<dbReference type="AlphaFoldDB" id="A0A4D8PUQ2"/>
<dbReference type="InterPro" id="IPR050390">
    <property type="entry name" value="C5-Methyltransferase"/>
</dbReference>
<comment type="catalytic activity">
    <reaction evidence="5 8">
        <text>a 2'-deoxycytidine in DNA + S-adenosyl-L-methionine = a 5-methyl-2'-deoxycytidine in DNA + S-adenosyl-L-homocysteine + H(+)</text>
        <dbReference type="Rhea" id="RHEA:13681"/>
        <dbReference type="Rhea" id="RHEA-COMP:11369"/>
        <dbReference type="Rhea" id="RHEA-COMP:11370"/>
        <dbReference type="ChEBI" id="CHEBI:15378"/>
        <dbReference type="ChEBI" id="CHEBI:57856"/>
        <dbReference type="ChEBI" id="CHEBI:59789"/>
        <dbReference type="ChEBI" id="CHEBI:85452"/>
        <dbReference type="ChEBI" id="CHEBI:85454"/>
        <dbReference type="EC" id="2.1.1.37"/>
    </reaction>
</comment>
<dbReference type="InterPro" id="IPR001525">
    <property type="entry name" value="C5_MeTfrase"/>
</dbReference>
<keyword evidence="1 6" id="KW-0489">Methyltransferase</keyword>
<evidence type="ECO:0000256" key="4">
    <source>
        <dbReference type="ARBA" id="ARBA00022747"/>
    </source>
</evidence>
<proteinExistence type="inferred from homology"/>
<dbReference type="SUPFAM" id="SSF53335">
    <property type="entry name" value="S-adenosyl-L-methionine-dependent methyltransferases"/>
    <property type="match status" value="1"/>
</dbReference>
<evidence type="ECO:0000256" key="8">
    <source>
        <dbReference type="RuleBase" id="RU000417"/>
    </source>
</evidence>
<dbReference type="GO" id="GO:0009307">
    <property type="term" value="P:DNA restriction-modification system"/>
    <property type="evidence" value="ECO:0007669"/>
    <property type="project" value="UniProtKB-KW"/>
</dbReference>
<evidence type="ECO:0000256" key="6">
    <source>
        <dbReference type="PROSITE-ProRule" id="PRU01016"/>
    </source>
</evidence>
<evidence type="ECO:0000256" key="7">
    <source>
        <dbReference type="RuleBase" id="RU000416"/>
    </source>
</evidence>
<dbReference type="KEGG" id="aare:D3093_35545"/>
<evidence type="ECO:0000256" key="5">
    <source>
        <dbReference type="ARBA" id="ARBA00047422"/>
    </source>
</evidence>
<evidence type="ECO:0000256" key="1">
    <source>
        <dbReference type="ARBA" id="ARBA00022603"/>
    </source>
</evidence>
<keyword evidence="9" id="KW-0614">Plasmid</keyword>
<dbReference type="Proteomes" id="UP000298595">
    <property type="component" value="Plasmid p7"/>
</dbReference>
<name>A0A4D8PUQ2_9PROT</name>
<geneLocation type="plasmid" evidence="9 10">
    <name>p7</name>
</geneLocation>
<dbReference type="EC" id="2.1.1.37" evidence="8"/>
<dbReference type="Pfam" id="PF00145">
    <property type="entry name" value="DNA_methylase"/>
    <property type="match status" value="1"/>
</dbReference>
<dbReference type="PROSITE" id="PS51679">
    <property type="entry name" value="SAM_MT_C5"/>
    <property type="match status" value="1"/>
</dbReference>
<dbReference type="EMBL" id="CP032328">
    <property type="protein sequence ID" value="QCO00558.1"/>
    <property type="molecule type" value="Genomic_DNA"/>
</dbReference>
<feature type="active site" evidence="6">
    <location>
        <position position="111"/>
    </location>
</feature>